<accession>A0A6G0X605</accession>
<dbReference type="Gene3D" id="1.20.120.850">
    <property type="entry name" value="SWI2/SNF2 ATPases, N-terminal domain"/>
    <property type="match status" value="1"/>
</dbReference>
<dbReference type="GO" id="GO:0006338">
    <property type="term" value="P:chromatin remodeling"/>
    <property type="evidence" value="ECO:0007669"/>
    <property type="project" value="TreeGrafter"/>
</dbReference>
<evidence type="ECO:0000256" key="3">
    <source>
        <dbReference type="ARBA" id="ARBA00022741"/>
    </source>
</evidence>
<dbReference type="CDD" id="cd18793">
    <property type="entry name" value="SF2_C_SNF"/>
    <property type="match status" value="1"/>
</dbReference>
<comment type="caution">
    <text evidence="16">The sequence shown here is derived from an EMBL/GenBank/DDBJ whole genome shotgun (WGS) entry which is preliminary data.</text>
</comment>
<dbReference type="InterPro" id="IPR001650">
    <property type="entry name" value="Helicase_C-like"/>
</dbReference>
<dbReference type="PROSITE" id="PS50020">
    <property type="entry name" value="WW_DOMAIN_2"/>
    <property type="match status" value="1"/>
</dbReference>
<feature type="compositionally biased region" description="Acidic residues" evidence="11">
    <location>
        <begin position="577"/>
        <end position="588"/>
    </location>
</feature>
<feature type="region of interest" description="Disordered" evidence="11">
    <location>
        <begin position="244"/>
        <end position="286"/>
    </location>
</feature>
<evidence type="ECO:0000256" key="8">
    <source>
        <dbReference type="ARBA" id="ARBA00023125"/>
    </source>
</evidence>
<feature type="compositionally biased region" description="Acidic residues" evidence="11">
    <location>
        <begin position="59"/>
        <end position="68"/>
    </location>
</feature>
<evidence type="ECO:0000256" key="7">
    <source>
        <dbReference type="ARBA" id="ARBA00022853"/>
    </source>
</evidence>
<keyword evidence="8" id="KW-0238">DNA-binding</keyword>
<evidence type="ECO:0000313" key="16">
    <source>
        <dbReference type="EMBL" id="KAF0735396.1"/>
    </source>
</evidence>
<dbReference type="PROSITE" id="PS51194">
    <property type="entry name" value="HELICASE_CTER"/>
    <property type="match status" value="1"/>
</dbReference>
<keyword evidence="17" id="KW-1185">Reference proteome</keyword>
<evidence type="ECO:0000256" key="2">
    <source>
        <dbReference type="ARBA" id="ARBA00009220"/>
    </source>
</evidence>
<dbReference type="Pfam" id="PF00176">
    <property type="entry name" value="SNF2-rel_dom"/>
    <property type="match status" value="1"/>
</dbReference>
<dbReference type="InterPro" id="IPR011050">
    <property type="entry name" value="Pectin_lyase_fold/virulence"/>
</dbReference>
<keyword evidence="6" id="KW-0067">ATP-binding</keyword>
<feature type="compositionally biased region" description="Acidic residues" evidence="11">
    <location>
        <begin position="443"/>
        <end position="467"/>
    </location>
</feature>
<dbReference type="Gene3D" id="3.40.50.300">
    <property type="entry name" value="P-loop containing nucleotide triphosphate hydrolases"/>
    <property type="match status" value="1"/>
</dbReference>
<dbReference type="Pfam" id="PF13229">
    <property type="entry name" value="Beta_helix"/>
    <property type="match status" value="1"/>
</dbReference>
<feature type="compositionally biased region" description="Acidic residues" evidence="11">
    <location>
        <begin position="352"/>
        <end position="367"/>
    </location>
</feature>
<dbReference type="PANTHER" id="PTHR45685:SF1">
    <property type="entry name" value="HELICASE SRCAP"/>
    <property type="match status" value="1"/>
</dbReference>
<sequence>MADDSTAFDSPGGESVDSYAATRKKNEGNGSSRSKRSRAESNLGLRPTNKRKKATSIDPVEDPNEPLDNEEVEILMQEKQKLMEQLEKYSVVADISSEAPNLTRRSSLTGVVAPESTASFRHWDFLLQEMQWMATDFSQERKWRVRKAKTLSLSVTSYYNKKATANARNRVQEEQNRKRFAAKIGRDVKKFWLKVDKLVAHQVKTTEEERQKAAMEAQLQFLINQTEKYAAALANTFALDKAADSEDESMSQQDAASESDFECSDPDVLDDESTIEAEEQAQSKADVDMEVALLNEESTMSIEELRQMYAADPLDDPVSPENESDYGDDAKDEEDDESTIEVEEKAQSKADVDDEVALLNEESDLPIEELRAKHATNQDEEEVPRDDDSDYGDDDSVDGEDDESTIEAEEKAQSKTDVDEEVALLNVESTMSIEELRAKYATLDEEPTPDDESDYGDDVDIEEDAENTIEAEERAQLTADADEDAALLDAKSTKSIEELRAKKDALDGQGIVDAGSDYSDDDEEEDDETTIEAEENAQSKAEVDEELALLNEESTMSIEELRAKYAQEEDALSAVVEDNESGEMDNESEYSGNGDSDDGDDETTIEAAEKAQSREDIDEELSRLEVESTMSIEQLRAKYQAIQDESQETVQTVKLNDTKSSSDDVWERVGLERPFLLRPTLQLRAYQATGVAWLLSLAHNRMNGILADEMGLGKTIQTISMLASLAMEGIWGPHLVVVPTSCILNWEMEFKRWCPGFKIMTYYGSAKRRKELRSGWSKVNAFQVCITSYQLIVADAPCFKRKKWYYLILDEAHNIKNWKSQRWQTLLTFNTQRRLLLTGTPLQNNLMELWSLMHFLMPHLFRSRAQFSHWFHNPLNAMVEGETAVNDHLVSRLHNIIRPFVLRRLKKDVAKQMPGKFEHIVMCSLSKRQRFLYEDFMARSATRKALSGGNFMGMMNVLMQLRKVCNHPDLFEPRPISSPFDMAPLEFHYPFALSTFQATKHRLVQPPEAISSHWASAARVALTPSVKLFVEDVALEQPDENVSDPLLMAFLADQLALRNAAKRKKILANAWLNHWRCLESPLLSIECIRLCTMPTFISPAMEMHQMTDSCALKCMVRTPTERLEEWLEVLPKILCFVHKARTPAPDFIIGSQLSAGRVRDSMFWRESEDKIRSAIDPIVTALHPIHQRQHLFFPDKRLIQFDCGKLQQLDRLLRDLKRGNHRCLIFSQMSSMLNILEIFLNVHGHTYFRLDGSTPVERRQRLMDKFNSDPKVFCFILSTRSGGLGINLTGADTVIFYDSDWNPAMDAQAQDRAHRIGQTRDVHIYRMVSEHTVEENILKKAQQKRHLDFLVLSEGQFTTDYFTKANLRDLIGKSTEPTDETDGDEEPDVSTIEDAMAQCEDQEDVAAMKVVKLEQREEKEQDDAFDDEETPSVDSSQEISSAALIEQHLRPIDKYAMGFRTTTDPLFQYVAFSSMPDEAQEELELERIEANKIVDEEMAIQEGELIAAAEFPIADQNAQKHVYKLEKSHVKRERRRRALTGSAWQQKTCARSNLPFFYNVDTHEAIWDRPHVLVQIDEEKQARLMGYQGLSISLLTRILGFNTSQDRLAACVSQSWTSVARSTQFYIRVRTTSDLPEIFSKLRPGDTVDFSGGVYSVSASLHIYHPVRLLATSGGTCTLEFENNAGIVWHSKGGQITGLHIQMKTTEKAKSDTRATALTILSEACCTVSQCKIGGGDSCVVVQGGTGILIENHLTHAMGSGVVVEGGLVAMLSCVVTNHGLSGLSVIYGAAIVRKNSFEKNSRYGIRLLRGVVMAMLDSNTFLDNGCGAMDIETPHRRILIRQSHILPIKERDRPHFHARVKLKGEDLWLQDVCAAKPEKVVKVKKPKVEKSVDPPDGSVAIKQEIPIKPEIIMANQASDNHTNSSLLLSS</sequence>
<feature type="domain" description="Helicase ATP-binding" evidence="13">
    <location>
        <begin position="695"/>
        <end position="859"/>
    </location>
</feature>
<dbReference type="FunFam" id="3.40.50.10810:FF:000005">
    <property type="entry name" value="Photoperiod-independent early flowering 1"/>
    <property type="match status" value="1"/>
</dbReference>
<feature type="compositionally biased region" description="Acidic residues" evidence="11">
    <location>
        <begin position="257"/>
        <end position="279"/>
    </location>
</feature>
<evidence type="ECO:0000256" key="11">
    <source>
        <dbReference type="SAM" id="MobiDB-lite"/>
    </source>
</evidence>
<dbReference type="InterPro" id="IPR012334">
    <property type="entry name" value="Pectin_lyas_fold"/>
</dbReference>
<dbReference type="PROSITE" id="PS51204">
    <property type="entry name" value="HSA"/>
    <property type="match status" value="1"/>
</dbReference>
<dbReference type="SUPFAM" id="SSF51126">
    <property type="entry name" value="Pectin lyase-like"/>
    <property type="match status" value="1"/>
</dbReference>
<dbReference type="Pfam" id="PF07529">
    <property type="entry name" value="HSA"/>
    <property type="match status" value="1"/>
</dbReference>
<keyword evidence="10" id="KW-0175">Coiled coil</keyword>
<feature type="region of interest" description="Disordered" evidence="11">
    <location>
        <begin position="303"/>
        <end position="423"/>
    </location>
</feature>
<evidence type="ECO:0000259" key="12">
    <source>
        <dbReference type="PROSITE" id="PS50020"/>
    </source>
</evidence>
<dbReference type="InterPro" id="IPR014001">
    <property type="entry name" value="Helicase_ATP-bd"/>
</dbReference>
<dbReference type="SMART" id="SM00487">
    <property type="entry name" value="DEXDc"/>
    <property type="match status" value="1"/>
</dbReference>
<dbReference type="VEuPathDB" id="FungiDB:AeMF1_013197"/>
<dbReference type="InterPro" id="IPR001202">
    <property type="entry name" value="WW_dom"/>
</dbReference>
<reference evidence="16 17" key="1">
    <citation type="submission" date="2019-07" db="EMBL/GenBank/DDBJ databases">
        <title>Genomics analysis of Aphanomyces spp. identifies a new class of oomycete effector associated with host adaptation.</title>
        <authorList>
            <person name="Gaulin E."/>
        </authorList>
    </citation>
    <scope>NUCLEOTIDE SEQUENCE [LARGE SCALE GENOMIC DNA]</scope>
    <source>
        <strain evidence="16 17">ATCC 201684</strain>
    </source>
</reference>
<comment type="subcellular location">
    <subcellularLocation>
        <location evidence="1">Nucleus</location>
    </subcellularLocation>
</comment>
<dbReference type="InterPro" id="IPR027417">
    <property type="entry name" value="P-loop_NTPase"/>
</dbReference>
<dbReference type="GO" id="GO:0005524">
    <property type="term" value="F:ATP binding"/>
    <property type="evidence" value="ECO:0007669"/>
    <property type="project" value="UniProtKB-KW"/>
</dbReference>
<feature type="region of interest" description="Disordered" evidence="11">
    <location>
        <begin position="569"/>
        <end position="602"/>
    </location>
</feature>
<dbReference type="InterPro" id="IPR050520">
    <property type="entry name" value="INO80/SWR1_helicase"/>
</dbReference>
<keyword evidence="4" id="KW-0378">Hydrolase</keyword>
<feature type="compositionally biased region" description="Acidic residues" evidence="11">
    <location>
        <begin position="322"/>
        <end position="341"/>
    </location>
</feature>
<feature type="region of interest" description="Disordered" evidence="11">
    <location>
        <begin position="1416"/>
        <end position="1437"/>
    </location>
</feature>
<dbReference type="GO" id="GO:0016887">
    <property type="term" value="F:ATP hydrolysis activity"/>
    <property type="evidence" value="ECO:0007669"/>
    <property type="project" value="TreeGrafter"/>
</dbReference>
<dbReference type="GO" id="GO:0042393">
    <property type="term" value="F:histone binding"/>
    <property type="evidence" value="ECO:0007669"/>
    <property type="project" value="TreeGrafter"/>
</dbReference>
<feature type="coiled-coil region" evidence="10">
    <location>
        <begin position="607"/>
        <end position="652"/>
    </location>
</feature>
<evidence type="ECO:0000256" key="1">
    <source>
        <dbReference type="ARBA" id="ARBA00004123"/>
    </source>
</evidence>
<dbReference type="InterPro" id="IPR049730">
    <property type="entry name" value="SNF2/RAD54-like_C"/>
</dbReference>
<feature type="domain" description="Helicase C-terminal" evidence="14">
    <location>
        <begin position="1208"/>
        <end position="1358"/>
    </location>
</feature>
<evidence type="ECO:0000259" key="13">
    <source>
        <dbReference type="PROSITE" id="PS51192"/>
    </source>
</evidence>
<feature type="compositionally biased region" description="Acidic residues" evidence="11">
    <location>
        <begin position="518"/>
        <end position="535"/>
    </location>
</feature>
<dbReference type="GO" id="GO:0000812">
    <property type="term" value="C:Swr1 complex"/>
    <property type="evidence" value="ECO:0007669"/>
    <property type="project" value="TreeGrafter"/>
</dbReference>
<dbReference type="FunFam" id="1.20.120.850:FF:000012">
    <property type="entry name" value="protein PHOTOPERIOD-INDEPENDENT EARLY FLOWERING 1 isoform X3"/>
    <property type="match status" value="1"/>
</dbReference>
<dbReference type="Gene3D" id="3.40.50.10810">
    <property type="entry name" value="Tandem AAA-ATPase domain"/>
    <property type="match status" value="1"/>
</dbReference>
<dbReference type="InterPro" id="IPR000330">
    <property type="entry name" value="SNF2_N"/>
</dbReference>
<dbReference type="InterPro" id="IPR039448">
    <property type="entry name" value="Beta_helix"/>
</dbReference>
<evidence type="ECO:0000256" key="9">
    <source>
        <dbReference type="ARBA" id="ARBA00023242"/>
    </source>
</evidence>
<name>A0A6G0X605_9STRA</name>
<evidence type="ECO:0000259" key="14">
    <source>
        <dbReference type="PROSITE" id="PS51194"/>
    </source>
</evidence>
<dbReference type="EMBL" id="VJMJ01000098">
    <property type="protein sequence ID" value="KAF0735396.1"/>
    <property type="molecule type" value="Genomic_DNA"/>
</dbReference>
<feature type="domain" description="HSA" evidence="15">
    <location>
        <begin position="110"/>
        <end position="182"/>
    </location>
</feature>
<organism evidence="16 17">
    <name type="scientific">Aphanomyces euteiches</name>
    <dbReference type="NCBI Taxonomy" id="100861"/>
    <lineage>
        <taxon>Eukaryota</taxon>
        <taxon>Sar</taxon>
        <taxon>Stramenopiles</taxon>
        <taxon>Oomycota</taxon>
        <taxon>Saprolegniomycetes</taxon>
        <taxon>Saprolegniales</taxon>
        <taxon>Verrucalvaceae</taxon>
        <taxon>Aphanomyces</taxon>
    </lineage>
</organism>
<evidence type="ECO:0000256" key="5">
    <source>
        <dbReference type="ARBA" id="ARBA00022806"/>
    </source>
</evidence>
<dbReference type="GO" id="GO:0004386">
    <property type="term" value="F:helicase activity"/>
    <property type="evidence" value="ECO:0007669"/>
    <property type="project" value="UniProtKB-KW"/>
</dbReference>
<evidence type="ECO:0000313" key="17">
    <source>
        <dbReference type="Proteomes" id="UP000481153"/>
    </source>
</evidence>
<dbReference type="SUPFAM" id="SSF52540">
    <property type="entry name" value="P-loop containing nucleoside triphosphate hydrolases"/>
    <property type="match status" value="2"/>
</dbReference>
<proteinExistence type="inferred from homology"/>
<feature type="compositionally biased region" description="Basic and acidic residues" evidence="11">
    <location>
        <begin position="408"/>
        <end position="417"/>
    </location>
</feature>
<dbReference type="InterPro" id="IPR038718">
    <property type="entry name" value="SNF2-like_sf"/>
</dbReference>
<protein>
    <submittedName>
        <fullName evidence="16">Uncharacterized protein</fullName>
    </submittedName>
</protein>
<dbReference type="Proteomes" id="UP000481153">
    <property type="component" value="Unassembled WGS sequence"/>
</dbReference>
<dbReference type="Pfam" id="PF00271">
    <property type="entry name" value="Helicase_C"/>
    <property type="match status" value="1"/>
</dbReference>
<dbReference type="SMART" id="SM00573">
    <property type="entry name" value="HSA"/>
    <property type="match status" value="1"/>
</dbReference>
<feature type="region of interest" description="Disordered" evidence="11">
    <location>
        <begin position="489"/>
        <end position="543"/>
    </location>
</feature>
<feature type="compositionally biased region" description="Acidic residues" evidence="11">
    <location>
        <begin position="378"/>
        <end position="407"/>
    </location>
</feature>
<feature type="domain" description="WW" evidence="12">
    <location>
        <begin position="1542"/>
        <end position="1572"/>
    </location>
</feature>
<keyword evidence="9" id="KW-0539">Nucleus</keyword>
<evidence type="ECO:0000256" key="10">
    <source>
        <dbReference type="SAM" id="Coils"/>
    </source>
</evidence>
<dbReference type="CDD" id="cd18003">
    <property type="entry name" value="DEXQc_SRCAP"/>
    <property type="match status" value="1"/>
</dbReference>
<comment type="similarity">
    <text evidence="2">Belongs to the SNF2/RAD54 helicase family. SWR1 subfamily.</text>
</comment>
<feature type="region of interest" description="Disordered" evidence="11">
    <location>
        <begin position="440"/>
        <end position="467"/>
    </location>
</feature>
<feature type="region of interest" description="Disordered" evidence="11">
    <location>
        <begin position="1"/>
        <end position="68"/>
    </location>
</feature>
<gene>
    <name evidence="16" type="ORF">Ae201684_008087</name>
</gene>
<dbReference type="SMART" id="SM00490">
    <property type="entry name" value="HELICc"/>
    <property type="match status" value="1"/>
</dbReference>
<dbReference type="InterPro" id="IPR014012">
    <property type="entry name" value="HSA_dom"/>
</dbReference>
<dbReference type="PROSITE" id="PS51192">
    <property type="entry name" value="HELICASE_ATP_BIND_1"/>
    <property type="match status" value="1"/>
</dbReference>
<evidence type="ECO:0000259" key="15">
    <source>
        <dbReference type="PROSITE" id="PS51204"/>
    </source>
</evidence>
<keyword evidence="7" id="KW-0156">Chromatin regulator</keyword>
<feature type="compositionally biased region" description="Acidic residues" evidence="11">
    <location>
        <begin position="1420"/>
        <end position="1431"/>
    </location>
</feature>
<evidence type="ECO:0000256" key="6">
    <source>
        <dbReference type="ARBA" id="ARBA00022840"/>
    </source>
</evidence>
<evidence type="ECO:0000256" key="4">
    <source>
        <dbReference type="ARBA" id="ARBA00022801"/>
    </source>
</evidence>
<dbReference type="GO" id="GO:0003677">
    <property type="term" value="F:DNA binding"/>
    <property type="evidence" value="ECO:0007669"/>
    <property type="project" value="UniProtKB-KW"/>
</dbReference>
<keyword evidence="5" id="KW-0347">Helicase</keyword>
<dbReference type="Gene3D" id="2.160.20.10">
    <property type="entry name" value="Single-stranded right-handed beta-helix, Pectin lyase-like"/>
    <property type="match status" value="1"/>
</dbReference>
<feature type="compositionally biased region" description="Basic and acidic residues" evidence="11">
    <location>
        <begin position="342"/>
        <end position="351"/>
    </location>
</feature>
<feature type="compositionally biased region" description="Basic and acidic residues" evidence="11">
    <location>
        <begin position="491"/>
        <end position="506"/>
    </location>
</feature>
<keyword evidence="3" id="KW-0547">Nucleotide-binding</keyword>
<dbReference type="PANTHER" id="PTHR45685">
    <property type="entry name" value="HELICASE SRCAP-RELATED"/>
    <property type="match status" value="1"/>
</dbReference>